<dbReference type="SUPFAM" id="SSF47384">
    <property type="entry name" value="Homodimeric domain of signal transducing histidine kinase"/>
    <property type="match status" value="1"/>
</dbReference>
<keyword evidence="8 11" id="KW-1133">Transmembrane helix</keyword>
<dbReference type="Gene3D" id="3.30.565.10">
    <property type="entry name" value="Histidine kinase-like ATPase, C-terminal domain"/>
    <property type="match status" value="1"/>
</dbReference>
<dbReference type="FunFam" id="3.30.565.10:FF:000006">
    <property type="entry name" value="Sensor histidine kinase WalK"/>
    <property type="match status" value="1"/>
</dbReference>
<feature type="transmembrane region" description="Helical" evidence="11">
    <location>
        <begin position="12"/>
        <end position="32"/>
    </location>
</feature>
<dbReference type="Proteomes" id="UP000824223">
    <property type="component" value="Unassembled WGS sequence"/>
</dbReference>
<evidence type="ECO:0000259" key="13">
    <source>
        <dbReference type="PROSITE" id="PS50885"/>
    </source>
</evidence>
<accession>A0A9D2HA93</accession>
<dbReference type="AlphaFoldDB" id="A0A9D2HA93"/>
<feature type="transmembrane region" description="Helical" evidence="11">
    <location>
        <begin position="153"/>
        <end position="172"/>
    </location>
</feature>
<dbReference type="Gene3D" id="6.10.340.10">
    <property type="match status" value="1"/>
</dbReference>
<keyword evidence="10 11" id="KW-0472">Membrane</keyword>
<dbReference type="InterPro" id="IPR004358">
    <property type="entry name" value="Sig_transdc_His_kin-like_C"/>
</dbReference>
<dbReference type="InterPro" id="IPR003594">
    <property type="entry name" value="HATPase_dom"/>
</dbReference>
<comment type="caution">
    <text evidence="14">The sequence shown here is derived from an EMBL/GenBank/DDBJ whole genome shotgun (WGS) entry which is preliminary data.</text>
</comment>
<dbReference type="InterPro" id="IPR003661">
    <property type="entry name" value="HisK_dim/P_dom"/>
</dbReference>
<keyword evidence="5" id="KW-0808">Transferase</keyword>
<dbReference type="PROSITE" id="PS50885">
    <property type="entry name" value="HAMP"/>
    <property type="match status" value="1"/>
</dbReference>
<proteinExistence type="predicted"/>
<dbReference type="EC" id="2.7.13.3" evidence="3"/>
<dbReference type="InterPro" id="IPR005467">
    <property type="entry name" value="His_kinase_dom"/>
</dbReference>
<dbReference type="CDD" id="cd00075">
    <property type="entry name" value="HATPase"/>
    <property type="match status" value="1"/>
</dbReference>
<evidence type="ECO:0000256" key="7">
    <source>
        <dbReference type="ARBA" id="ARBA00022777"/>
    </source>
</evidence>
<dbReference type="CDD" id="cd06225">
    <property type="entry name" value="HAMP"/>
    <property type="match status" value="1"/>
</dbReference>
<dbReference type="SMART" id="SM00304">
    <property type="entry name" value="HAMP"/>
    <property type="match status" value="1"/>
</dbReference>
<dbReference type="PROSITE" id="PS50109">
    <property type="entry name" value="HIS_KIN"/>
    <property type="match status" value="1"/>
</dbReference>
<comment type="subcellular location">
    <subcellularLocation>
        <location evidence="2">Membrane</location>
    </subcellularLocation>
</comment>
<evidence type="ECO:0000256" key="11">
    <source>
        <dbReference type="SAM" id="Phobius"/>
    </source>
</evidence>
<dbReference type="SMART" id="SM00388">
    <property type="entry name" value="HisKA"/>
    <property type="match status" value="1"/>
</dbReference>
<evidence type="ECO:0000256" key="4">
    <source>
        <dbReference type="ARBA" id="ARBA00022553"/>
    </source>
</evidence>
<organism evidence="14 15">
    <name type="scientific">Candidatus Mediterraneibacter pullicola</name>
    <dbReference type="NCBI Taxonomy" id="2838682"/>
    <lineage>
        <taxon>Bacteria</taxon>
        <taxon>Bacillati</taxon>
        <taxon>Bacillota</taxon>
        <taxon>Clostridia</taxon>
        <taxon>Lachnospirales</taxon>
        <taxon>Lachnospiraceae</taxon>
        <taxon>Mediterraneibacter</taxon>
    </lineage>
</organism>
<evidence type="ECO:0000256" key="3">
    <source>
        <dbReference type="ARBA" id="ARBA00012438"/>
    </source>
</evidence>
<sequence length="460" mass="52417">MRQISLKLKLTLLYTFFMILLTCVALAILFSLSSREVLASVQNKLERRVQESAEDVEYRSGRLHLGSDFYSVVQDVYLSLYEEDQYFLYGRLPYGFDQQPELMDGAVRTIRDNGREWYVYDMSYQVTEEYTVYIRGITSVTDAEEGFTVTLRFAFILLPLMVLATAVIGYRFTHRTLQPVRKITDTVQKIREDADLSRRIGLEEKKGQDEIHVLAETFDDMLSELETAFLREKQFTSDVSHELRTPISVILAQCNAILAGDSYTDEQKEEIALIERKARGMSDMISQLLFLSRADQGRQLLNIEEIDLSELTGMIVEEEQMLAKEEGRSVRIEAQIEPGILAQADETLYIRMVTNLISNALRYSREGGTVEVSLERQAGEIAGRVTDHGIGISKEALPHIWERFFRADSSRTEKGHSGLGLSMVKWIAQAHGGNVYAESEEGEGSTFIFQFPEKQVKGEK</sequence>
<evidence type="ECO:0000313" key="14">
    <source>
        <dbReference type="EMBL" id="HJA06709.1"/>
    </source>
</evidence>
<dbReference type="InterPro" id="IPR003660">
    <property type="entry name" value="HAMP_dom"/>
</dbReference>
<dbReference type="Gene3D" id="1.10.287.130">
    <property type="match status" value="1"/>
</dbReference>
<dbReference type="InterPro" id="IPR036890">
    <property type="entry name" value="HATPase_C_sf"/>
</dbReference>
<dbReference type="Pfam" id="PF00672">
    <property type="entry name" value="HAMP"/>
    <property type="match status" value="1"/>
</dbReference>
<dbReference type="InterPro" id="IPR050428">
    <property type="entry name" value="TCS_sensor_his_kinase"/>
</dbReference>
<feature type="domain" description="HAMP" evidence="13">
    <location>
        <begin position="174"/>
        <end position="230"/>
    </location>
</feature>
<dbReference type="EMBL" id="DXAK01000030">
    <property type="protein sequence ID" value="HJA06709.1"/>
    <property type="molecule type" value="Genomic_DNA"/>
</dbReference>
<evidence type="ECO:0000313" key="15">
    <source>
        <dbReference type="Proteomes" id="UP000824223"/>
    </source>
</evidence>
<dbReference type="PANTHER" id="PTHR45436">
    <property type="entry name" value="SENSOR HISTIDINE KINASE YKOH"/>
    <property type="match status" value="1"/>
</dbReference>
<evidence type="ECO:0000259" key="12">
    <source>
        <dbReference type="PROSITE" id="PS50109"/>
    </source>
</evidence>
<gene>
    <name evidence="14" type="ORF">H9798_06115</name>
</gene>
<dbReference type="InterPro" id="IPR036097">
    <property type="entry name" value="HisK_dim/P_sf"/>
</dbReference>
<protein>
    <recommendedName>
        <fullName evidence="3">histidine kinase</fullName>
        <ecNumber evidence="3">2.7.13.3</ecNumber>
    </recommendedName>
</protein>
<evidence type="ECO:0000256" key="8">
    <source>
        <dbReference type="ARBA" id="ARBA00022989"/>
    </source>
</evidence>
<dbReference type="PRINTS" id="PR00344">
    <property type="entry name" value="BCTRLSENSOR"/>
</dbReference>
<evidence type="ECO:0000256" key="5">
    <source>
        <dbReference type="ARBA" id="ARBA00022679"/>
    </source>
</evidence>
<keyword evidence="9" id="KW-0902">Two-component regulatory system</keyword>
<dbReference type="SMART" id="SM00387">
    <property type="entry name" value="HATPase_c"/>
    <property type="match status" value="1"/>
</dbReference>
<dbReference type="GO" id="GO:0000155">
    <property type="term" value="F:phosphorelay sensor kinase activity"/>
    <property type="evidence" value="ECO:0007669"/>
    <property type="project" value="InterPro"/>
</dbReference>
<keyword evidence="7" id="KW-0418">Kinase</keyword>
<dbReference type="Pfam" id="PF00512">
    <property type="entry name" value="HisKA"/>
    <property type="match status" value="1"/>
</dbReference>
<keyword evidence="4" id="KW-0597">Phosphoprotein</keyword>
<evidence type="ECO:0000256" key="9">
    <source>
        <dbReference type="ARBA" id="ARBA00023012"/>
    </source>
</evidence>
<dbReference type="PANTHER" id="PTHR45436:SF5">
    <property type="entry name" value="SENSOR HISTIDINE KINASE TRCS"/>
    <property type="match status" value="1"/>
</dbReference>
<dbReference type="CDD" id="cd00082">
    <property type="entry name" value="HisKA"/>
    <property type="match status" value="1"/>
</dbReference>
<evidence type="ECO:0000256" key="1">
    <source>
        <dbReference type="ARBA" id="ARBA00000085"/>
    </source>
</evidence>
<evidence type="ECO:0000256" key="2">
    <source>
        <dbReference type="ARBA" id="ARBA00004370"/>
    </source>
</evidence>
<dbReference type="GO" id="GO:0005886">
    <property type="term" value="C:plasma membrane"/>
    <property type="evidence" value="ECO:0007669"/>
    <property type="project" value="TreeGrafter"/>
</dbReference>
<dbReference type="Pfam" id="PF02518">
    <property type="entry name" value="HATPase_c"/>
    <property type="match status" value="1"/>
</dbReference>
<reference evidence="14" key="2">
    <citation type="submission" date="2021-04" db="EMBL/GenBank/DDBJ databases">
        <authorList>
            <person name="Gilroy R."/>
        </authorList>
    </citation>
    <scope>NUCLEOTIDE SEQUENCE</scope>
    <source>
        <strain evidence="14">ChiSjej2B20-11307</strain>
    </source>
</reference>
<evidence type="ECO:0000256" key="10">
    <source>
        <dbReference type="ARBA" id="ARBA00023136"/>
    </source>
</evidence>
<name>A0A9D2HA93_9FIRM</name>
<evidence type="ECO:0000256" key="6">
    <source>
        <dbReference type="ARBA" id="ARBA00022692"/>
    </source>
</evidence>
<keyword evidence="6 11" id="KW-0812">Transmembrane</keyword>
<reference evidence="14" key="1">
    <citation type="journal article" date="2021" name="PeerJ">
        <title>Extensive microbial diversity within the chicken gut microbiome revealed by metagenomics and culture.</title>
        <authorList>
            <person name="Gilroy R."/>
            <person name="Ravi A."/>
            <person name="Getino M."/>
            <person name="Pursley I."/>
            <person name="Horton D.L."/>
            <person name="Alikhan N.F."/>
            <person name="Baker D."/>
            <person name="Gharbi K."/>
            <person name="Hall N."/>
            <person name="Watson M."/>
            <person name="Adriaenssens E.M."/>
            <person name="Foster-Nyarko E."/>
            <person name="Jarju S."/>
            <person name="Secka A."/>
            <person name="Antonio M."/>
            <person name="Oren A."/>
            <person name="Chaudhuri R.R."/>
            <person name="La Ragione R."/>
            <person name="Hildebrand F."/>
            <person name="Pallen M.J."/>
        </authorList>
    </citation>
    <scope>NUCLEOTIDE SEQUENCE</scope>
    <source>
        <strain evidence="14">ChiSjej2B20-11307</strain>
    </source>
</reference>
<dbReference type="SUPFAM" id="SSF55874">
    <property type="entry name" value="ATPase domain of HSP90 chaperone/DNA topoisomerase II/histidine kinase"/>
    <property type="match status" value="1"/>
</dbReference>
<comment type="catalytic activity">
    <reaction evidence="1">
        <text>ATP + protein L-histidine = ADP + protein N-phospho-L-histidine.</text>
        <dbReference type="EC" id="2.7.13.3"/>
    </reaction>
</comment>
<feature type="domain" description="Histidine kinase" evidence="12">
    <location>
        <begin position="238"/>
        <end position="455"/>
    </location>
</feature>